<sequence>MRAVRFAEFGGPEVLRVADVPVPEPGPGQVRVAVRFAGVNPVDWKIRSGLFGGSLSRPRGLGQELAGVVDAVGPDAALSVGDEVFGWAIGGSYAEYALASAVFPKPPGMSWQDAAALPVAGEAALRGLRELAVRPGEVLLITGASGAVGSLATQLAVRRGIRVVGTAGDPSFVESLGATGVRYGPGLVERVRTLVSTVDAVFDAAGHGMLPDALELRGSADRVLTIADPEAESLGVPFSGGTPDTTTPEVLRELAEAYTAGNLRIQHAATFPLEEAAEAHRLSQTGHARGKITLAVS</sequence>
<gene>
    <name evidence="3" type="ORF">SAMN05421835_11417</name>
</gene>
<dbReference type="SUPFAM" id="SSF51735">
    <property type="entry name" value="NAD(P)-binding Rossmann-fold domains"/>
    <property type="match status" value="1"/>
</dbReference>
<dbReference type="InterPro" id="IPR036291">
    <property type="entry name" value="NAD(P)-bd_dom_sf"/>
</dbReference>
<evidence type="ECO:0000256" key="1">
    <source>
        <dbReference type="ARBA" id="ARBA00022857"/>
    </source>
</evidence>
<dbReference type="OrthoDB" id="3727682at2"/>
<dbReference type="PANTHER" id="PTHR44154">
    <property type="entry name" value="QUINONE OXIDOREDUCTASE"/>
    <property type="match status" value="1"/>
</dbReference>
<dbReference type="AlphaFoldDB" id="A0A1I3WXW0"/>
<name>A0A1I3WXW0_9PSEU</name>
<dbReference type="GO" id="GO:0016491">
    <property type="term" value="F:oxidoreductase activity"/>
    <property type="evidence" value="ECO:0007669"/>
    <property type="project" value="InterPro"/>
</dbReference>
<dbReference type="InterPro" id="IPR013154">
    <property type="entry name" value="ADH-like_N"/>
</dbReference>
<dbReference type="EMBL" id="FORP01000014">
    <property type="protein sequence ID" value="SFK11787.1"/>
    <property type="molecule type" value="Genomic_DNA"/>
</dbReference>
<dbReference type="STRING" id="115433.SAMN05421835_11417"/>
<dbReference type="RefSeq" id="WP_091510856.1">
    <property type="nucleotide sequence ID" value="NZ_FORP01000014.1"/>
</dbReference>
<protein>
    <submittedName>
        <fullName evidence="3">NADPH:quinone reductase</fullName>
    </submittedName>
</protein>
<proteinExistence type="predicted"/>
<dbReference type="Pfam" id="PF13602">
    <property type="entry name" value="ADH_zinc_N_2"/>
    <property type="match status" value="1"/>
</dbReference>
<feature type="domain" description="Enoyl reductase (ER)" evidence="2">
    <location>
        <begin position="10"/>
        <end position="294"/>
    </location>
</feature>
<keyword evidence="1" id="KW-0521">NADP</keyword>
<dbReference type="CDD" id="cd05289">
    <property type="entry name" value="MDR_like_2"/>
    <property type="match status" value="1"/>
</dbReference>
<keyword evidence="4" id="KW-1185">Reference proteome</keyword>
<dbReference type="Proteomes" id="UP000199025">
    <property type="component" value="Unassembled WGS sequence"/>
</dbReference>
<dbReference type="SUPFAM" id="SSF50129">
    <property type="entry name" value="GroES-like"/>
    <property type="match status" value="1"/>
</dbReference>
<dbReference type="InterPro" id="IPR011032">
    <property type="entry name" value="GroES-like_sf"/>
</dbReference>
<evidence type="ECO:0000313" key="3">
    <source>
        <dbReference type="EMBL" id="SFK11787.1"/>
    </source>
</evidence>
<organism evidence="3 4">
    <name type="scientific">Amycolatopsis sacchari</name>
    <dbReference type="NCBI Taxonomy" id="115433"/>
    <lineage>
        <taxon>Bacteria</taxon>
        <taxon>Bacillati</taxon>
        <taxon>Actinomycetota</taxon>
        <taxon>Actinomycetes</taxon>
        <taxon>Pseudonocardiales</taxon>
        <taxon>Pseudonocardiaceae</taxon>
        <taxon>Amycolatopsis</taxon>
    </lineage>
</organism>
<dbReference type="InterPro" id="IPR051603">
    <property type="entry name" value="Zinc-ADH_QOR/CCCR"/>
</dbReference>
<reference evidence="3 4" key="1">
    <citation type="submission" date="2016-10" db="EMBL/GenBank/DDBJ databases">
        <authorList>
            <person name="de Groot N.N."/>
        </authorList>
    </citation>
    <scope>NUCLEOTIDE SEQUENCE [LARGE SCALE GENOMIC DNA]</scope>
    <source>
        <strain evidence="3 4">DSM 44468</strain>
    </source>
</reference>
<evidence type="ECO:0000259" key="2">
    <source>
        <dbReference type="SMART" id="SM00829"/>
    </source>
</evidence>
<dbReference type="Gene3D" id="3.40.50.720">
    <property type="entry name" value="NAD(P)-binding Rossmann-like Domain"/>
    <property type="match status" value="1"/>
</dbReference>
<dbReference type="InterPro" id="IPR020843">
    <property type="entry name" value="ER"/>
</dbReference>
<dbReference type="Gene3D" id="3.90.180.10">
    <property type="entry name" value="Medium-chain alcohol dehydrogenases, catalytic domain"/>
    <property type="match status" value="1"/>
</dbReference>
<dbReference type="PANTHER" id="PTHR44154:SF1">
    <property type="entry name" value="QUINONE OXIDOREDUCTASE"/>
    <property type="match status" value="1"/>
</dbReference>
<accession>A0A1I3WXW0</accession>
<dbReference type="SMART" id="SM00829">
    <property type="entry name" value="PKS_ER"/>
    <property type="match status" value="1"/>
</dbReference>
<dbReference type="Pfam" id="PF08240">
    <property type="entry name" value="ADH_N"/>
    <property type="match status" value="1"/>
</dbReference>
<evidence type="ECO:0000313" key="4">
    <source>
        <dbReference type="Proteomes" id="UP000199025"/>
    </source>
</evidence>